<dbReference type="HAMAP" id="MF_01151">
    <property type="entry name" value="GrpE"/>
    <property type="match status" value="1"/>
</dbReference>
<evidence type="ECO:0000313" key="8">
    <source>
        <dbReference type="EMBL" id="AZR07318.1"/>
    </source>
</evidence>
<dbReference type="InterPro" id="IPR009012">
    <property type="entry name" value="GrpE_head"/>
</dbReference>
<keyword evidence="6" id="KW-0175">Coiled coil</keyword>
<evidence type="ECO:0000256" key="1">
    <source>
        <dbReference type="ARBA" id="ARBA00009054"/>
    </source>
</evidence>
<evidence type="ECO:0000256" key="7">
    <source>
        <dbReference type="SAM" id="MobiDB-lite"/>
    </source>
</evidence>
<dbReference type="Gene3D" id="3.90.20.20">
    <property type="match status" value="1"/>
</dbReference>
<dbReference type="GO" id="GO:0006457">
    <property type="term" value="P:protein folding"/>
    <property type="evidence" value="ECO:0007669"/>
    <property type="project" value="InterPro"/>
</dbReference>
<comment type="function">
    <text evidence="3 4">Participates actively in the response to hyperosmotic and heat shock by preventing the aggregation of stress-denatured proteins, in association with DnaK and GrpE. It is the nucleotide exchange factor for DnaK and may function as a thermosensor. Unfolded proteins bind initially to DnaJ; upon interaction with the DnaJ-bound protein, DnaK hydrolyzes its bound ATP, resulting in the formation of a stable complex. GrpE releases ADP from DnaK; ATP binding to DnaK triggers the release of the substrate protein, thus completing the reaction cycle. Several rounds of ATP-dependent interactions between DnaJ, DnaK and GrpE are required for fully efficient folding.</text>
</comment>
<sequence>MANEDFTSEESAAAAQNPDLSAHEDAASASHEKEVSEVDPQVEGSAADGAGEDVELSELDQTLLRVAELEEEVARRKADLYNLGQEYNGYVKRSKAEARTQYDAGITKVLDTLLSVLDDAHLARQHGDLTGPAGTVVDKLEQTLETNFGLVRFGEVGDDFDPERHEALMNQTSPDVETQQVQHIIQPGYKQGEKIVRPARVGVVSPE</sequence>
<comment type="subunit">
    <text evidence="3">Homodimer.</text>
</comment>
<feature type="compositionally biased region" description="Basic and acidic residues" evidence="7">
    <location>
        <begin position="21"/>
        <end position="36"/>
    </location>
</feature>
<feature type="region of interest" description="Disordered" evidence="7">
    <location>
        <begin position="1"/>
        <end position="55"/>
    </location>
</feature>
<keyword evidence="2 3" id="KW-0143">Chaperone</keyword>
<evidence type="ECO:0000256" key="5">
    <source>
        <dbReference type="RuleBase" id="RU004478"/>
    </source>
</evidence>
<keyword evidence="3 4" id="KW-0346">Stress response</keyword>
<dbReference type="GO" id="GO:0000774">
    <property type="term" value="F:adenyl-nucleotide exchange factor activity"/>
    <property type="evidence" value="ECO:0007669"/>
    <property type="project" value="InterPro"/>
</dbReference>
<dbReference type="AlphaFoldDB" id="A0A3Q9GI61"/>
<protein>
    <recommendedName>
        <fullName evidence="3 4">Protein GrpE</fullName>
    </recommendedName>
    <alternativeName>
        <fullName evidence="3">HSP-70 cofactor</fullName>
    </alternativeName>
</protein>
<proteinExistence type="inferred from homology"/>
<gene>
    <name evidence="3 8" type="primary">grpE</name>
    <name evidence="8" type="ORF">EBQ10_08480</name>
</gene>
<comment type="similarity">
    <text evidence="1 3 5">Belongs to the GrpE family.</text>
</comment>
<evidence type="ECO:0000256" key="6">
    <source>
        <dbReference type="SAM" id="Coils"/>
    </source>
</evidence>
<dbReference type="InterPro" id="IPR000740">
    <property type="entry name" value="GrpE"/>
</dbReference>
<dbReference type="PANTHER" id="PTHR21237">
    <property type="entry name" value="GRPE PROTEIN"/>
    <property type="match status" value="1"/>
</dbReference>
<organism evidence="8 9">
    <name type="scientific">Trueperella pyogenes</name>
    <dbReference type="NCBI Taxonomy" id="1661"/>
    <lineage>
        <taxon>Bacteria</taxon>
        <taxon>Bacillati</taxon>
        <taxon>Actinomycetota</taxon>
        <taxon>Actinomycetes</taxon>
        <taxon>Actinomycetales</taxon>
        <taxon>Actinomycetaceae</taxon>
        <taxon>Trueperella</taxon>
    </lineage>
</organism>
<keyword evidence="3" id="KW-0963">Cytoplasm</keyword>
<reference evidence="8 9" key="1">
    <citation type="submission" date="2018-11" db="EMBL/GenBank/DDBJ databases">
        <title>Multidrug-resistant genes are associated with an 42-kb island TGI1 carrying a complex class 1 integron in a Trueperella pyogenes.</title>
        <authorList>
            <person name="Dong W."/>
        </authorList>
    </citation>
    <scope>NUCLEOTIDE SEQUENCE [LARGE SCALE GENOMIC DNA]</scope>
    <source>
        <strain evidence="8 9">TP4</strain>
    </source>
</reference>
<evidence type="ECO:0000256" key="4">
    <source>
        <dbReference type="RuleBase" id="RU000639"/>
    </source>
</evidence>
<dbReference type="GO" id="GO:0051082">
    <property type="term" value="F:unfolded protein binding"/>
    <property type="evidence" value="ECO:0007669"/>
    <property type="project" value="TreeGrafter"/>
</dbReference>
<dbReference type="PROSITE" id="PS01071">
    <property type="entry name" value="GRPE"/>
    <property type="match status" value="1"/>
</dbReference>
<dbReference type="GO" id="GO:0042803">
    <property type="term" value="F:protein homodimerization activity"/>
    <property type="evidence" value="ECO:0007669"/>
    <property type="project" value="InterPro"/>
</dbReference>
<accession>A0A3Q9GI61</accession>
<dbReference type="SUPFAM" id="SSF51064">
    <property type="entry name" value="Head domain of nucleotide exchange factor GrpE"/>
    <property type="match status" value="1"/>
</dbReference>
<evidence type="ECO:0000313" key="9">
    <source>
        <dbReference type="Proteomes" id="UP000275951"/>
    </source>
</evidence>
<dbReference type="PANTHER" id="PTHR21237:SF23">
    <property type="entry name" value="GRPE PROTEIN HOMOLOG, MITOCHONDRIAL"/>
    <property type="match status" value="1"/>
</dbReference>
<dbReference type="Gene3D" id="2.30.22.10">
    <property type="entry name" value="Head domain of nucleotide exchange factor GrpE"/>
    <property type="match status" value="1"/>
</dbReference>
<dbReference type="PRINTS" id="PR00773">
    <property type="entry name" value="GRPEPROTEIN"/>
</dbReference>
<dbReference type="RefSeq" id="WP_108726273.1">
    <property type="nucleotide sequence ID" value="NZ_CP029001.1"/>
</dbReference>
<dbReference type="GO" id="GO:0051087">
    <property type="term" value="F:protein-folding chaperone binding"/>
    <property type="evidence" value="ECO:0007669"/>
    <property type="project" value="InterPro"/>
</dbReference>
<dbReference type="Proteomes" id="UP000275951">
    <property type="component" value="Chromosome"/>
</dbReference>
<evidence type="ECO:0000256" key="3">
    <source>
        <dbReference type="HAMAP-Rule" id="MF_01151"/>
    </source>
</evidence>
<dbReference type="GO" id="GO:0005737">
    <property type="term" value="C:cytoplasm"/>
    <property type="evidence" value="ECO:0007669"/>
    <property type="project" value="UniProtKB-SubCell"/>
</dbReference>
<dbReference type="InterPro" id="IPR013805">
    <property type="entry name" value="GrpE_CC"/>
</dbReference>
<evidence type="ECO:0000256" key="2">
    <source>
        <dbReference type="ARBA" id="ARBA00023186"/>
    </source>
</evidence>
<comment type="subcellular location">
    <subcellularLocation>
        <location evidence="3">Cytoplasm</location>
    </subcellularLocation>
</comment>
<dbReference type="SUPFAM" id="SSF58014">
    <property type="entry name" value="Coiled-coil domain of nucleotide exchange factor GrpE"/>
    <property type="match status" value="1"/>
</dbReference>
<dbReference type="Pfam" id="PF01025">
    <property type="entry name" value="GrpE"/>
    <property type="match status" value="1"/>
</dbReference>
<name>A0A3Q9GI61_9ACTO</name>
<feature type="coiled-coil region" evidence="6">
    <location>
        <begin position="59"/>
        <end position="86"/>
    </location>
</feature>
<dbReference type="EMBL" id="CP033905">
    <property type="protein sequence ID" value="AZR07318.1"/>
    <property type="molecule type" value="Genomic_DNA"/>
</dbReference>
<dbReference type="CDD" id="cd00446">
    <property type="entry name" value="GrpE"/>
    <property type="match status" value="1"/>
</dbReference>